<comment type="subcellular location">
    <subcellularLocation>
        <location evidence="1">Cell membrane</location>
        <topology evidence="1">Multi-pass membrane protein</topology>
    </subcellularLocation>
</comment>
<dbReference type="EMBL" id="QGMG01000766">
    <property type="protein sequence ID" value="TVY51656.1"/>
    <property type="molecule type" value="Genomic_DNA"/>
</dbReference>
<evidence type="ECO:0000256" key="4">
    <source>
        <dbReference type="ARBA" id="ARBA00022692"/>
    </source>
</evidence>
<evidence type="ECO:0000256" key="5">
    <source>
        <dbReference type="ARBA" id="ARBA00022989"/>
    </source>
</evidence>
<dbReference type="PANTHER" id="PTHR43549">
    <property type="entry name" value="MULTIDRUG RESISTANCE PROTEIN YPNP-RELATED"/>
    <property type="match status" value="1"/>
</dbReference>
<dbReference type="Proteomes" id="UP000481288">
    <property type="component" value="Unassembled WGS sequence"/>
</dbReference>
<sequence length="588" mass="65476">MFFFGSDQKATSYHRFWHRKEKESSPDTSVEEPNIDMEPRDGTQQNPNPISSSSPADDNHNDMGNCNGSCNKKRYKKSKGSGDKKERFKSAWVKINEVVGRDTFTGSLFYNFWAFLLPNLYEIFSRLLVGDLHPEKISTTNTYGYLNALSLVLNEGLPRVAWTIIGDDTTRTPYSRISLSYTLITFQVFFGMLISGILMASAGKTAASVKDGGESASLAYVRYTSLLAFSSAIEVSVSNCARALDHPEIPFYVSICKFVLNLILDVTIMSQFHTLLHKPSMVNQAITQMVCNLVSATVGLCCFVAIIRGFLKNDKEKSRARPCYSSLKTLATHGFWTLTESALRQSVSMWLMNGLVAAMGPDNFIAWTTFNTIRSGILTVPLQALEASTLTFIGHAWGEWRGNRPKKTELGESKTESEEGKKTAVITGLGPLDDTELIDNSTSENRAQKSTPKISEENFTEIVNIAWLPCLAVTALEIGFFVTFSIWGATHFGYFLTASKSIGGMVRWMWRTIDWTYTLSSLSTILAAILLATTPRYYCLQGVLTTILWTLAWAIAVPGYNWNQNQAWHMTAIVNGGQQLFNFLSVGF</sequence>
<dbReference type="GO" id="GO:0005886">
    <property type="term" value="C:plasma membrane"/>
    <property type="evidence" value="ECO:0007669"/>
    <property type="project" value="UniProtKB-SubCell"/>
</dbReference>
<evidence type="ECO:0000313" key="9">
    <source>
        <dbReference type="EMBL" id="TVY51656.1"/>
    </source>
</evidence>
<keyword evidence="3" id="KW-1003">Cell membrane</keyword>
<feature type="transmembrane region" description="Helical" evidence="8">
    <location>
        <begin position="508"/>
        <end position="531"/>
    </location>
</feature>
<keyword evidence="10" id="KW-1185">Reference proteome</keyword>
<evidence type="ECO:0000256" key="2">
    <source>
        <dbReference type="ARBA" id="ARBA00022448"/>
    </source>
</evidence>
<protein>
    <submittedName>
        <fullName evidence="9">Uncharacterized protein</fullName>
    </submittedName>
</protein>
<evidence type="ECO:0000313" key="10">
    <source>
        <dbReference type="Proteomes" id="UP000481288"/>
    </source>
</evidence>
<keyword evidence="2" id="KW-0813">Transport</keyword>
<feature type="transmembrane region" description="Helical" evidence="8">
    <location>
        <begin position="465"/>
        <end position="488"/>
    </location>
</feature>
<evidence type="ECO:0000256" key="6">
    <source>
        <dbReference type="ARBA" id="ARBA00023136"/>
    </source>
</evidence>
<dbReference type="AlphaFoldDB" id="A0A7D8UQ06"/>
<proteinExistence type="predicted"/>
<keyword evidence="6 8" id="KW-0472">Membrane</keyword>
<accession>A0A7D8UQ06</accession>
<feature type="transmembrane region" description="Helical" evidence="8">
    <location>
        <begin position="179"/>
        <end position="200"/>
    </location>
</feature>
<evidence type="ECO:0000256" key="8">
    <source>
        <dbReference type="SAM" id="Phobius"/>
    </source>
</evidence>
<gene>
    <name evidence="9" type="ORF">LCER1_G006159</name>
</gene>
<dbReference type="InterPro" id="IPR052031">
    <property type="entry name" value="Membrane_Transporter-Flippase"/>
</dbReference>
<name>A0A7D8UQ06_9HELO</name>
<keyword evidence="5 8" id="KW-1133">Transmembrane helix</keyword>
<dbReference type="PANTHER" id="PTHR43549:SF2">
    <property type="entry name" value="MULTIDRUG RESISTANCE PROTEIN NORM-RELATED"/>
    <property type="match status" value="1"/>
</dbReference>
<reference evidence="9 10" key="1">
    <citation type="submission" date="2018-05" db="EMBL/GenBank/DDBJ databases">
        <title>Whole genome sequencing for identification of molecular markers to develop diagnostic detection tools for the regulated plant pathogen Lachnellula willkommii.</title>
        <authorList>
            <person name="Giroux E."/>
            <person name="Bilodeau G."/>
        </authorList>
    </citation>
    <scope>NUCLEOTIDE SEQUENCE [LARGE SCALE GENOMIC DNA]</scope>
    <source>
        <strain evidence="9 10">CBS 625.97</strain>
    </source>
</reference>
<evidence type="ECO:0000256" key="7">
    <source>
        <dbReference type="SAM" id="MobiDB-lite"/>
    </source>
</evidence>
<feature type="transmembrane region" description="Helical" evidence="8">
    <location>
        <begin position="285"/>
        <end position="311"/>
    </location>
</feature>
<organism evidence="9 10">
    <name type="scientific">Lachnellula cervina</name>
    <dbReference type="NCBI Taxonomy" id="1316786"/>
    <lineage>
        <taxon>Eukaryota</taxon>
        <taxon>Fungi</taxon>
        <taxon>Dikarya</taxon>
        <taxon>Ascomycota</taxon>
        <taxon>Pezizomycotina</taxon>
        <taxon>Leotiomycetes</taxon>
        <taxon>Helotiales</taxon>
        <taxon>Lachnaceae</taxon>
        <taxon>Lachnellula</taxon>
    </lineage>
</organism>
<dbReference type="OrthoDB" id="2119662at2759"/>
<feature type="region of interest" description="Disordered" evidence="7">
    <location>
        <begin position="15"/>
        <end position="82"/>
    </location>
</feature>
<comment type="caution">
    <text evidence="9">The sequence shown here is derived from an EMBL/GenBank/DDBJ whole genome shotgun (WGS) entry which is preliminary data.</text>
</comment>
<feature type="transmembrane region" description="Helical" evidence="8">
    <location>
        <begin position="249"/>
        <end position="273"/>
    </location>
</feature>
<keyword evidence="4 8" id="KW-0812">Transmembrane</keyword>
<evidence type="ECO:0000256" key="1">
    <source>
        <dbReference type="ARBA" id="ARBA00004651"/>
    </source>
</evidence>
<evidence type="ECO:0000256" key="3">
    <source>
        <dbReference type="ARBA" id="ARBA00022475"/>
    </source>
</evidence>
<feature type="transmembrane region" description="Helical" evidence="8">
    <location>
        <begin position="538"/>
        <end position="560"/>
    </location>
</feature>
<feature type="transmembrane region" description="Helical" evidence="8">
    <location>
        <begin position="220"/>
        <end position="237"/>
    </location>
</feature>